<reference evidence="2 3" key="1">
    <citation type="journal article" date="2019" name="Nat. Ecol. Evol.">
        <title>Megaphylogeny resolves global patterns of mushroom evolution.</title>
        <authorList>
            <person name="Varga T."/>
            <person name="Krizsan K."/>
            <person name="Foldi C."/>
            <person name="Dima B."/>
            <person name="Sanchez-Garcia M."/>
            <person name="Sanchez-Ramirez S."/>
            <person name="Szollosi G.J."/>
            <person name="Szarkandi J.G."/>
            <person name="Papp V."/>
            <person name="Albert L."/>
            <person name="Andreopoulos W."/>
            <person name="Angelini C."/>
            <person name="Antonin V."/>
            <person name="Barry K.W."/>
            <person name="Bougher N.L."/>
            <person name="Buchanan P."/>
            <person name="Buyck B."/>
            <person name="Bense V."/>
            <person name="Catcheside P."/>
            <person name="Chovatia M."/>
            <person name="Cooper J."/>
            <person name="Damon W."/>
            <person name="Desjardin D."/>
            <person name="Finy P."/>
            <person name="Geml J."/>
            <person name="Haridas S."/>
            <person name="Hughes K."/>
            <person name="Justo A."/>
            <person name="Karasinski D."/>
            <person name="Kautmanova I."/>
            <person name="Kiss B."/>
            <person name="Kocsube S."/>
            <person name="Kotiranta H."/>
            <person name="LaButti K.M."/>
            <person name="Lechner B.E."/>
            <person name="Liimatainen K."/>
            <person name="Lipzen A."/>
            <person name="Lukacs Z."/>
            <person name="Mihaltcheva S."/>
            <person name="Morgado L.N."/>
            <person name="Niskanen T."/>
            <person name="Noordeloos M.E."/>
            <person name="Ohm R.A."/>
            <person name="Ortiz-Santana B."/>
            <person name="Ovrebo C."/>
            <person name="Racz N."/>
            <person name="Riley R."/>
            <person name="Savchenko A."/>
            <person name="Shiryaev A."/>
            <person name="Soop K."/>
            <person name="Spirin V."/>
            <person name="Szebenyi C."/>
            <person name="Tomsovsky M."/>
            <person name="Tulloss R.E."/>
            <person name="Uehling J."/>
            <person name="Grigoriev I.V."/>
            <person name="Vagvolgyi C."/>
            <person name="Papp T."/>
            <person name="Martin F.M."/>
            <person name="Miettinen O."/>
            <person name="Hibbett D.S."/>
            <person name="Nagy L.G."/>
        </authorList>
    </citation>
    <scope>NUCLEOTIDE SEQUENCE [LARGE SCALE GENOMIC DNA]</scope>
    <source>
        <strain evidence="2 3">CBS 962.96</strain>
    </source>
</reference>
<feature type="transmembrane region" description="Helical" evidence="1">
    <location>
        <begin position="71"/>
        <end position="90"/>
    </location>
</feature>
<keyword evidence="3" id="KW-1185">Reference proteome</keyword>
<feature type="transmembrane region" description="Helical" evidence="1">
    <location>
        <begin position="96"/>
        <end position="114"/>
    </location>
</feature>
<evidence type="ECO:0000313" key="3">
    <source>
        <dbReference type="Proteomes" id="UP000297245"/>
    </source>
</evidence>
<keyword evidence="1" id="KW-0812">Transmembrane</keyword>
<sequence>MCVKMRWTYVEVTFDVLLASSISVWLMLPLDYFIALNWSHPDYNLSTARLIVLSLSFHSDYILAGDLVFRWCGYFLWMFSGRLALALSPVSLSRGFIFVGVDIFWWMFLGRLALAISPVSLLRTLSTACLIVLSSPCHFIPLD</sequence>
<evidence type="ECO:0000313" key="2">
    <source>
        <dbReference type="EMBL" id="THU91590.1"/>
    </source>
</evidence>
<evidence type="ECO:0000256" key="1">
    <source>
        <dbReference type="SAM" id="Phobius"/>
    </source>
</evidence>
<dbReference type="Proteomes" id="UP000297245">
    <property type="component" value="Unassembled WGS sequence"/>
</dbReference>
<keyword evidence="1" id="KW-0472">Membrane</keyword>
<dbReference type="EMBL" id="ML179302">
    <property type="protein sequence ID" value="THU91590.1"/>
    <property type="molecule type" value="Genomic_DNA"/>
</dbReference>
<proteinExistence type="predicted"/>
<dbReference type="AlphaFoldDB" id="A0A4S8LQX2"/>
<accession>A0A4S8LQX2</accession>
<organism evidence="2 3">
    <name type="scientific">Dendrothele bispora (strain CBS 962.96)</name>
    <dbReference type="NCBI Taxonomy" id="1314807"/>
    <lineage>
        <taxon>Eukaryota</taxon>
        <taxon>Fungi</taxon>
        <taxon>Dikarya</taxon>
        <taxon>Basidiomycota</taxon>
        <taxon>Agaricomycotina</taxon>
        <taxon>Agaricomycetes</taxon>
        <taxon>Agaricomycetidae</taxon>
        <taxon>Agaricales</taxon>
        <taxon>Agaricales incertae sedis</taxon>
        <taxon>Dendrothele</taxon>
    </lineage>
</organism>
<gene>
    <name evidence="2" type="ORF">K435DRAFT_228183</name>
</gene>
<feature type="transmembrane region" description="Helical" evidence="1">
    <location>
        <begin position="12"/>
        <end position="35"/>
    </location>
</feature>
<name>A0A4S8LQX2_DENBC</name>
<keyword evidence="1" id="KW-1133">Transmembrane helix</keyword>
<protein>
    <submittedName>
        <fullName evidence="2">Uncharacterized protein</fullName>
    </submittedName>
</protein>